<reference evidence="1 2" key="1">
    <citation type="submission" date="2018-12" db="EMBL/GenBank/DDBJ databases">
        <authorList>
            <person name="Grouzdev D.S."/>
            <person name="Krutkina M.S."/>
        </authorList>
    </citation>
    <scope>NUCLEOTIDE SEQUENCE [LARGE SCALE GENOMIC DNA]</scope>
    <source>
        <strain evidence="1 2">RmlP026</strain>
    </source>
</reference>
<dbReference type="Proteomes" id="UP000290759">
    <property type="component" value="Unassembled WGS sequence"/>
</dbReference>
<organism evidence="1 2">
    <name type="scientific">Lichenibacterium minor</name>
    <dbReference type="NCBI Taxonomy" id="2316528"/>
    <lineage>
        <taxon>Bacteria</taxon>
        <taxon>Pseudomonadati</taxon>
        <taxon>Pseudomonadota</taxon>
        <taxon>Alphaproteobacteria</taxon>
        <taxon>Hyphomicrobiales</taxon>
        <taxon>Lichenihabitantaceae</taxon>
        <taxon>Lichenibacterium</taxon>
    </lineage>
</organism>
<dbReference type="OrthoDB" id="7452585at2"/>
<dbReference type="AlphaFoldDB" id="A0A4Q2UCY7"/>
<reference evidence="1 2" key="2">
    <citation type="submission" date="2019-02" db="EMBL/GenBank/DDBJ databases">
        <title>'Lichenibacterium ramalinii' gen. nov. sp. nov., 'Lichenibacterium minor' gen. nov. sp. nov.</title>
        <authorList>
            <person name="Pankratov T."/>
        </authorList>
    </citation>
    <scope>NUCLEOTIDE SEQUENCE [LARGE SCALE GENOMIC DNA]</scope>
    <source>
        <strain evidence="1 2">RmlP026</strain>
    </source>
</reference>
<gene>
    <name evidence="1" type="ORF">D3273_04525</name>
</gene>
<evidence type="ECO:0000313" key="2">
    <source>
        <dbReference type="Proteomes" id="UP000290759"/>
    </source>
</evidence>
<comment type="caution">
    <text evidence="1">The sequence shown here is derived from an EMBL/GenBank/DDBJ whole genome shotgun (WGS) entry which is preliminary data.</text>
</comment>
<evidence type="ECO:0008006" key="3">
    <source>
        <dbReference type="Google" id="ProtNLM"/>
    </source>
</evidence>
<keyword evidence="2" id="KW-1185">Reference proteome</keyword>
<sequence length="61" mass="7075">MPRPQLYPVKKVIGFDDAMLKAVDEWRRTRTPIPTVSDAIRQILAKHLKQKGYMPKRNAAE</sequence>
<dbReference type="RefSeq" id="WP_129223940.1">
    <property type="nucleotide sequence ID" value="NZ_QYBB01000003.1"/>
</dbReference>
<name>A0A4Q2UCY7_9HYPH</name>
<proteinExistence type="predicted"/>
<evidence type="ECO:0000313" key="1">
    <source>
        <dbReference type="EMBL" id="RYC33141.1"/>
    </source>
</evidence>
<dbReference type="EMBL" id="QYBB01000003">
    <property type="protein sequence ID" value="RYC33141.1"/>
    <property type="molecule type" value="Genomic_DNA"/>
</dbReference>
<protein>
    <recommendedName>
        <fullName evidence="3">CopG family transcriptional regulator</fullName>
    </recommendedName>
</protein>
<accession>A0A4Q2UCY7</accession>